<comment type="caution">
    <text evidence="1">The sequence shown here is derived from an EMBL/GenBank/DDBJ whole genome shotgun (WGS) entry which is preliminary data.</text>
</comment>
<sequence>MSDALHNPGLYRRVARRKLQLEECPKEVRLLLATSHVEDMTTVVRRASGQMRPKSKVLANTMCSGYPTLHFTLNTSSPLLTRWWQHHAVGMRYFSRWEDG</sequence>
<organism evidence="1 2">
    <name type="scientific">Ilyodon furcidens</name>
    <name type="common">goldbreast splitfin</name>
    <dbReference type="NCBI Taxonomy" id="33524"/>
    <lineage>
        <taxon>Eukaryota</taxon>
        <taxon>Metazoa</taxon>
        <taxon>Chordata</taxon>
        <taxon>Craniata</taxon>
        <taxon>Vertebrata</taxon>
        <taxon>Euteleostomi</taxon>
        <taxon>Actinopterygii</taxon>
        <taxon>Neopterygii</taxon>
        <taxon>Teleostei</taxon>
        <taxon>Neoteleostei</taxon>
        <taxon>Acanthomorphata</taxon>
        <taxon>Ovalentaria</taxon>
        <taxon>Atherinomorphae</taxon>
        <taxon>Cyprinodontiformes</taxon>
        <taxon>Goodeidae</taxon>
        <taxon>Ilyodon</taxon>
    </lineage>
</organism>
<reference evidence="1 2" key="1">
    <citation type="submission" date="2021-06" db="EMBL/GenBank/DDBJ databases">
        <authorList>
            <person name="Palmer J.M."/>
        </authorList>
    </citation>
    <scope>NUCLEOTIDE SEQUENCE [LARGE SCALE GENOMIC DNA]</scope>
    <source>
        <strain evidence="2">if_2019</strain>
        <tissue evidence="1">Muscle</tissue>
    </source>
</reference>
<keyword evidence="2" id="KW-1185">Reference proteome</keyword>
<dbReference type="Proteomes" id="UP001482620">
    <property type="component" value="Unassembled WGS sequence"/>
</dbReference>
<dbReference type="EMBL" id="JAHRIQ010037410">
    <property type="protein sequence ID" value="MEQ2233577.1"/>
    <property type="molecule type" value="Genomic_DNA"/>
</dbReference>
<accession>A0ABV0TMW9</accession>
<name>A0ABV0TMW9_9TELE</name>
<evidence type="ECO:0000313" key="2">
    <source>
        <dbReference type="Proteomes" id="UP001482620"/>
    </source>
</evidence>
<evidence type="ECO:0000313" key="1">
    <source>
        <dbReference type="EMBL" id="MEQ2233577.1"/>
    </source>
</evidence>
<gene>
    <name evidence="1" type="ORF">ILYODFUR_023300</name>
</gene>
<protein>
    <submittedName>
        <fullName evidence="1">Uncharacterized protein</fullName>
    </submittedName>
</protein>
<proteinExistence type="predicted"/>